<feature type="domain" description="SCP" evidence="2">
    <location>
        <begin position="30"/>
        <end position="163"/>
    </location>
</feature>
<dbReference type="OrthoDB" id="337038at2759"/>
<dbReference type="SMART" id="SM00198">
    <property type="entry name" value="SCP"/>
    <property type="match status" value="1"/>
</dbReference>
<comment type="caution">
    <text evidence="3">The sequence shown here is derived from an EMBL/GenBank/DDBJ whole genome shotgun (WGS) entry which is preliminary data.</text>
</comment>
<gene>
    <name evidence="3" type="ORF">NE237_022403</name>
</gene>
<feature type="transmembrane region" description="Helical" evidence="1">
    <location>
        <begin position="6"/>
        <end position="25"/>
    </location>
</feature>
<keyword evidence="1" id="KW-1133">Transmembrane helix</keyword>
<dbReference type="SUPFAM" id="SSF55797">
    <property type="entry name" value="PR-1-like"/>
    <property type="match status" value="1"/>
</dbReference>
<keyword evidence="1" id="KW-0812">Transmembrane</keyword>
<dbReference type="Proteomes" id="UP001141806">
    <property type="component" value="Unassembled WGS sequence"/>
</dbReference>
<proteinExistence type="predicted"/>
<dbReference type="AlphaFoldDB" id="A0A9Q0K3H7"/>
<protein>
    <recommendedName>
        <fullName evidence="2">SCP domain-containing protein</fullName>
    </recommendedName>
</protein>
<sequence length="167" mass="18118">MELVRLQTTVVALLCIINGLALIFYSHAQSNPQDYVDAHNTVRAEVGVGPITWNDSIAAYAEKYANSRVGDCALEHSMGPYGENLAIGGAGTDAINMWVSEKPHYDPSSNSCTGVDGPHGCLHYTQVVWRDSIRLGCGRAKCNGQNDAFFVICSYDPPGNYEGSRPY</sequence>
<dbReference type="CDD" id="cd05381">
    <property type="entry name" value="CAP_PR-1"/>
    <property type="match status" value="1"/>
</dbReference>
<dbReference type="InterPro" id="IPR018244">
    <property type="entry name" value="Allrgn_V5/Tpx1_CS"/>
</dbReference>
<name>A0A9Q0K3H7_9MAGN</name>
<dbReference type="PROSITE" id="PS01010">
    <property type="entry name" value="CRISP_2"/>
    <property type="match status" value="1"/>
</dbReference>
<keyword evidence="1" id="KW-0472">Membrane</keyword>
<dbReference type="InterPro" id="IPR035940">
    <property type="entry name" value="CAP_sf"/>
</dbReference>
<keyword evidence="4" id="KW-1185">Reference proteome</keyword>
<dbReference type="PRINTS" id="PR00837">
    <property type="entry name" value="V5TPXLIKE"/>
</dbReference>
<evidence type="ECO:0000256" key="1">
    <source>
        <dbReference type="SAM" id="Phobius"/>
    </source>
</evidence>
<dbReference type="InterPro" id="IPR014044">
    <property type="entry name" value="CAP_dom"/>
</dbReference>
<dbReference type="Gene3D" id="3.40.33.10">
    <property type="entry name" value="CAP"/>
    <property type="match status" value="1"/>
</dbReference>
<dbReference type="InterPro" id="IPR001283">
    <property type="entry name" value="CRISP-related"/>
</dbReference>
<evidence type="ECO:0000313" key="4">
    <source>
        <dbReference type="Proteomes" id="UP001141806"/>
    </source>
</evidence>
<dbReference type="Pfam" id="PF00188">
    <property type="entry name" value="CAP"/>
    <property type="match status" value="1"/>
</dbReference>
<dbReference type="PANTHER" id="PTHR10334">
    <property type="entry name" value="CYSTEINE-RICH SECRETORY PROTEIN-RELATED"/>
    <property type="match status" value="1"/>
</dbReference>
<dbReference type="FunFam" id="3.40.33.10:FF:000004">
    <property type="entry name" value="CAP, cysteine-rich secretory protein, antigen 5"/>
    <property type="match status" value="1"/>
</dbReference>
<dbReference type="GO" id="GO:0005576">
    <property type="term" value="C:extracellular region"/>
    <property type="evidence" value="ECO:0007669"/>
    <property type="project" value="InterPro"/>
</dbReference>
<reference evidence="3" key="1">
    <citation type="journal article" date="2023" name="Plant J.">
        <title>The genome of the king protea, Protea cynaroides.</title>
        <authorList>
            <person name="Chang J."/>
            <person name="Duong T.A."/>
            <person name="Schoeman C."/>
            <person name="Ma X."/>
            <person name="Roodt D."/>
            <person name="Barker N."/>
            <person name="Li Z."/>
            <person name="Van de Peer Y."/>
            <person name="Mizrachi E."/>
        </authorList>
    </citation>
    <scope>NUCLEOTIDE SEQUENCE</scope>
    <source>
        <tissue evidence="3">Young leaves</tissue>
    </source>
</reference>
<evidence type="ECO:0000259" key="2">
    <source>
        <dbReference type="SMART" id="SM00198"/>
    </source>
</evidence>
<accession>A0A9Q0K3H7</accession>
<evidence type="ECO:0000313" key="3">
    <source>
        <dbReference type="EMBL" id="KAJ4962464.1"/>
    </source>
</evidence>
<organism evidence="3 4">
    <name type="scientific">Protea cynaroides</name>
    <dbReference type="NCBI Taxonomy" id="273540"/>
    <lineage>
        <taxon>Eukaryota</taxon>
        <taxon>Viridiplantae</taxon>
        <taxon>Streptophyta</taxon>
        <taxon>Embryophyta</taxon>
        <taxon>Tracheophyta</taxon>
        <taxon>Spermatophyta</taxon>
        <taxon>Magnoliopsida</taxon>
        <taxon>Proteales</taxon>
        <taxon>Proteaceae</taxon>
        <taxon>Protea</taxon>
    </lineage>
</organism>
<dbReference type="EMBL" id="JAMYWD010000008">
    <property type="protein sequence ID" value="KAJ4962464.1"/>
    <property type="molecule type" value="Genomic_DNA"/>
</dbReference>